<dbReference type="SUPFAM" id="SSF50965">
    <property type="entry name" value="Galactose oxidase, central domain"/>
    <property type="match status" value="1"/>
</dbReference>
<protein>
    <recommendedName>
        <fullName evidence="7">Glyoxal oxidase</fullName>
    </recommendedName>
</protein>
<evidence type="ECO:0000259" key="3">
    <source>
        <dbReference type="Pfam" id="PF07250"/>
    </source>
</evidence>
<dbReference type="SUPFAM" id="SSF81296">
    <property type="entry name" value="E set domains"/>
    <property type="match status" value="1"/>
</dbReference>
<proteinExistence type="predicted"/>
<dbReference type="GeneID" id="95986754"/>
<dbReference type="CDD" id="cd02851">
    <property type="entry name" value="E_set_GO_C"/>
    <property type="match status" value="1"/>
</dbReference>
<dbReference type="Pfam" id="PF09118">
    <property type="entry name" value="GO-like_E_set"/>
    <property type="match status" value="1"/>
</dbReference>
<dbReference type="PANTHER" id="PTHR32208:SF21">
    <property type="entry name" value="LOW QUALITY PROTEIN: ALDEHYDE OXIDASE GLOX-LIKE"/>
    <property type="match status" value="1"/>
</dbReference>
<feature type="domain" description="Galactose oxidase-like Early set" evidence="4">
    <location>
        <begin position="511"/>
        <end position="615"/>
    </location>
</feature>
<dbReference type="RefSeq" id="XP_069208841.1">
    <property type="nucleotide sequence ID" value="XM_069354199.1"/>
</dbReference>
<dbReference type="InterPro" id="IPR009880">
    <property type="entry name" value="Glyoxal_oxidase_N"/>
</dbReference>
<organism evidence="5 6">
    <name type="scientific">Vanrija albida</name>
    <dbReference type="NCBI Taxonomy" id="181172"/>
    <lineage>
        <taxon>Eukaryota</taxon>
        <taxon>Fungi</taxon>
        <taxon>Dikarya</taxon>
        <taxon>Basidiomycota</taxon>
        <taxon>Agaricomycotina</taxon>
        <taxon>Tremellomycetes</taxon>
        <taxon>Trichosporonales</taxon>
        <taxon>Trichosporonaceae</taxon>
        <taxon>Vanrija</taxon>
    </lineage>
</organism>
<dbReference type="InterPro" id="IPR015202">
    <property type="entry name" value="GO-like_E_set"/>
</dbReference>
<evidence type="ECO:0008006" key="7">
    <source>
        <dbReference type="Google" id="ProtNLM"/>
    </source>
</evidence>
<dbReference type="InterPro" id="IPR014756">
    <property type="entry name" value="Ig_E-set"/>
</dbReference>
<evidence type="ECO:0000259" key="4">
    <source>
        <dbReference type="Pfam" id="PF09118"/>
    </source>
</evidence>
<gene>
    <name evidence="5" type="ORF">Q8F55_005711</name>
</gene>
<accession>A0ABR3Q2P6</accession>
<keyword evidence="2" id="KW-1133">Transmembrane helix</keyword>
<dbReference type="Gene3D" id="2.60.40.10">
    <property type="entry name" value="Immunoglobulins"/>
    <property type="match status" value="1"/>
</dbReference>
<evidence type="ECO:0000313" key="6">
    <source>
        <dbReference type="Proteomes" id="UP001565368"/>
    </source>
</evidence>
<evidence type="ECO:0000313" key="5">
    <source>
        <dbReference type="EMBL" id="KAL1408897.1"/>
    </source>
</evidence>
<keyword evidence="6" id="KW-1185">Reference proteome</keyword>
<evidence type="ECO:0000256" key="2">
    <source>
        <dbReference type="SAM" id="Phobius"/>
    </source>
</evidence>
<comment type="caution">
    <text evidence="5">The sequence shown here is derived from an EMBL/GenBank/DDBJ whole genome shotgun (WGS) entry which is preliminary data.</text>
</comment>
<dbReference type="EMBL" id="JBBXJM010000004">
    <property type="protein sequence ID" value="KAL1408897.1"/>
    <property type="molecule type" value="Genomic_DNA"/>
</dbReference>
<dbReference type="PANTHER" id="PTHR32208">
    <property type="entry name" value="SECRETED PROTEIN-RELATED"/>
    <property type="match status" value="1"/>
</dbReference>
<evidence type="ECO:0000256" key="1">
    <source>
        <dbReference type="ARBA" id="ARBA00022729"/>
    </source>
</evidence>
<dbReference type="Pfam" id="PF07250">
    <property type="entry name" value="Glyoxal_oxid_N"/>
    <property type="match status" value="1"/>
</dbReference>
<name>A0ABR3Q2P6_9TREE</name>
<sequence>MDYVRPVELAPLYVVKYLDSFPKTHSPPPSHHTMLLSLVLMASAASAAWTPRSNNHRDIARRAAATSTPKAPAGGFDIVGDSGVSAQMMFLGTKDTVFILDKSENNSMTVTTNGVTHPAWGTTYNLRTNEATPIEVTSNTFCAGGFSVANGSWVVFGGNQPVTYGGVAVNDKGLNPSGSNPYTNTDGGAAIRLMTPCDDGSCPWHEGGDSLTMAAKRWYPTIEGLADGSVIVLGGDHNGGYVSTFAQNEPSYEYWPKQSSGAIHMDFLNATVPVNLFPLAWLLPSGKLFLQAAYKTILYDLQARKEIPLQDMPYAQRVYPASAAAAMLPLTPANGYSAEILFCGGSNADLSKSTDGGAMFNVTAVVADDTCVRIRPDDASPVYTDDDRLPEPRCMGSFVYLPDGTMWLGNGVGMGTAGYGDDKYSLGQSYGQHPVYMPVIYNPNAPSGQRFNRAGLTASTEERMYHSTAILLADGSILVSGSNPNKDVTTVQWGTKYSVEKWYPTWFNEPRPIPTTPFPTSLSYGGAAWTLNFTQPGVDPSAIKVVVVRTGFSTHGMNFGQRYLELETSYSLVNSTGEVTLTVGQMPINPNIFTPGPAMIFLTVNGIPSEGELIVVGSGEIGTQPIGQAPVLPQSQVFVAPPSDAVAESPSASLVEETTRPPVASANSIAARPNSATVVGIPAAVTVAVAALCAMLWS</sequence>
<keyword evidence="1" id="KW-0732">Signal</keyword>
<reference evidence="5 6" key="1">
    <citation type="submission" date="2023-08" db="EMBL/GenBank/DDBJ databases">
        <title>Annotated Genome Sequence of Vanrija albida AlHP1.</title>
        <authorList>
            <person name="Herzog R."/>
        </authorList>
    </citation>
    <scope>NUCLEOTIDE SEQUENCE [LARGE SCALE GENOMIC DNA]</scope>
    <source>
        <strain evidence="5 6">AlHP1</strain>
    </source>
</reference>
<dbReference type="InterPro" id="IPR013783">
    <property type="entry name" value="Ig-like_fold"/>
</dbReference>
<keyword evidence="2" id="KW-0472">Membrane</keyword>
<feature type="domain" description="Glyoxal oxidase N-terminal" evidence="3">
    <location>
        <begin position="185"/>
        <end position="505"/>
    </location>
</feature>
<dbReference type="Gene3D" id="2.130.10.80">
    <property type="entry name" value="Galactose oxidase/kelch, beta-propeller"/>
    <property type="match status" value="1"/>
</dbReference>
<keyword evidence="2" id="KW-0812">Transmembrane</keyword>
<dbReference type="Proteomes" id="UP001565368">
    <property type="component" value="Unassembled WGS sequence"/>
</dbReference>
<dbReference type="InterPro" id="IPR011043">
    <property type="entry name" value="Gal_Oxase/kelch_b-propeller"/>
</dbReference>
<feature type="transmembrane region" description="Helical" evidence="2">
    <location>
        <begin position="676"/>
        <end position="697"/>
    </location>
</feature>
<dbReference type="InterPro" id="IPR037293">
    <property type="entry name" value="Gal_Oxidase_central_sf"/>
</dbReference>